<protein>
    <recommendedName>
        <fullName evidence="8">Bacterioferritin-associated ferredoxin</fullName>
    </recommendedName>
</protein>
<evidence type="ECO:0000256" key="8">
    <source>
        <dbReference type="ARBA" id="ARBA00039386"/>
    </source>
</evidence>
<evidence type="ECO:0000256" key="3">
    <source>
        <dbReference type="ARBA" id="ARBA00022723"/>
    </source>
</evidence>
<comment type="similarity">
    <text evidence="9">Belongs to the Bfd family.</text>
</comment>
<dbReference type="PANTHER" id="PTHR37424:SF1">
    <property type="entry name" value="BACTERIOFERRITIN-ASSOCIATED FERREDOXIN"/>
    <property type="match status" value="1"/>
</dbReference>
<evidence type="ECO:0000313" key="11">
    <source>
        <dbReference type="EMBL" id="RFF32049.1"/>
    </source>
</evidence>
<keyword evidence="3" id="KW-0479">Metal-binding</keyword>
<accession>A0A3E1KC23</accession>
<name>A0A3E1KC23_9GAMM</name>
<dbReference type="Pfam" id="PF04324">
    <property type="entry name" value="Fer2_BFD"/>
    <property type="match status" value="1"/>
</dbReference>
<keyword evidence="5" id="KW-0408">Iron</keyword>
<keyword evidence="6" id="KW-0411">Iron-sulfur</keyword>
<evidence type="ECO:0000313" key="12">
    <source>
        <dbReference type="Proteomes" id="UP000260351"/>
    </source>
</evidence>
<dbReference type="AlphaFoldDB" id="A0A3E1KC23"/>
<dbReference type="InterPro" id="IPR052371">
    <property type="entry name" value="BFD-associated_ferredoxin"/>
</dbReference>
<evidence type="ECO:0000256" key="1">
    <source>
        <dbReference type="ARBA" id="ARBA00022448"/>
    </source>
</evidence>
<evidence type="ECO:0000256" key="4">
    <source>
        <dbReference type="ARBA" id="ARBA00022982"/>
    </source>
</evidence>
<comment type="caution">
    <text evidence="11">The sequence shown here is derived from an EMBL/GenBank/DDBJ whole genome shotgun (WGS) entry which is preliminary data.</text>
</comment>
<dbReference type="GO" id="GO:0046872">
    <property type="term" value="F:metal ion binding"/>
    <property type="evidence" value="ECO:0007669"/>
    <property type="project" value="UniProtKB-KW"/>
</dbReference>
<sequence>MYVCVCNAVTERTIRNLVAEGYHTLDEIQALTGCSGSCGRCRDHAEAVIEASLARPVRPSLPVVDPSNDFPLLNTA</sequence>
<dbReference type="GO" id="GO:0051537">
    <property type="term" value="F:2 iron, 2 sulfur cluster binding"/>
    <property type="evidence" value="ECO:0007669"/>
    <property type="project" value="UniProtKB-KW"/>
</dbReference>
<keyword evidence="12" id="KW-1185">Reference proteome</keyword>
<keyword evidence="4" id="KW-0249">Electron transport</keyword>
<comment type="cofactor">
    <cofactor evidence="7">
        <name>[2Fe-2S] cluster</name>
        <dbReference type="ChEBI" id="CHEBI:190135"/>
    </cofactor>
</comment>
<evidence type="ECO:0000259" key="10">
    <source>
        <dbReference type="Pfam" id="PF04324"/>
    </source>
</evidence>
<keyword evidence="1" id="KW-0813">Transport</keyword>
<dbReference type="InterPro" id="IPR041854">
    <property type="entry name" value="BFD-like_2Fe2S-bd_dom_sf"/>
</dbReference>
<dbReference type="RefSeq" id="WP_116649708.1">
    <property type="nucleotide sequence ID" value="NZ_QUZK01000014.1"/>
</dbReference>
<keyword evidence="2" id="KW-0001">2Fe-2S</keyword>
<evidence type="ECO:0000256" key="9">
    <source>
        <dbReference type="ARBA" id="ARBA00046332"/>
    </source>
</evidence>
<organism evidence="11 12">
    <name type="scientific">Wenzhouxiangella sediminis</name>
    <dbReference type="NCBI Taxonomy" id="1792836"/>
    <lineage>
        <taxon>Bacteria</taxon>
        <taxon>Pseudomonadati</taxon>
        <taxon>Pseudomonadota</taxon>
        <taxon>Gammaproteobacteria</taxon>
        <taxon>Chromatiales</taxon>
        <taxon>Wenzhouxiangellaceae</taxon>
        <taxon>Wenzhouxiangella</taxon>
    </lineage>
</organism>
<gene>
    <name evidence="11" type="ORF">DZC52_03385</name>
</gene>
<dbReference type="EMBL" id="QUZK01000014">
    <property type="protein sequence ID" value="RFF32049.1"/>
    <property type="molecule type" value="Genomic_DNA"/>
</dbReference>
<evidence type="ECO:0000256" key="7">
    <source>
        <dbReference type="ARBA" id="ARBA00034078"/>
    </source>
</evidence>
<evidence type="ECO:0000256" key="2">
    <source>
        <dbReference type="ARBA" id="ARBA00022714"/>
    </source>
</evidence>
<dbReference type="Proteomes" id="UP000260351">
    <property type="component" value="Unassembled WGS sequence"/>
</dbReference>
<feature type="domain" description="BFD-like [2Fe-2S]-binding" evidence="10">
    <location>
        <begin position="2"/>
        <end position="50"/>
    </location>
</feature>
<dbReference type="PANTHER" id="PTHR37424">
    <property type="entry name" value="BACTERIOFERRITIN-ASSOCIATED FERREDOXIN"/>
    <property type="match status" value="1"/>
</dbReference>
<evidence type="ECO:0000256" key="5">
    <source>
        <dbReference type="ARBA" id="ARBA00023004"/>
    </source>
</evidence>
<evidence type="ECO:0000256" key="6">
    <source>
        <dbReference type="ARBA" id="ARBA00023014"/>
    </source>
</evidence>
<dbReference type="InterPro" id="IPR007419">
    <property type="entry name" value="BFD-like_2Fe2S-bd_dom"/>
</dbReference>
<reference evidence="11 12" key="1">
    <citation type="submission" date="2018-08" db="EMBL/GenBank/DDBJ databases">
        <title>Wenzhouxiangella salilacus sp. nov., a novel bacterium isolated from a saline lake in Xinjiang Province, China.</title>
        <authorList>
            <person name="Han S."/>
        </authorList>
    </citation>
    <scope>NUCLEOTIDE SEQUENCE [LARGE SCALE GENOMIC DNA]</scope>
    <source>
        <strain evidence="11 12">XDB06</strain>
    </source>
</reference>
<dbReference type="Gene3D" id="1.10.10.1100">
    <property type="entry name" value="BFD-like [2Fe-2S]-binding domain"/>
    <property type="match status" value="1"/>
</dbReference>
<dbReference type="OrthoDB" id="9815350at2"/>
<proteinExistence type="inferred from homology"/>